<dbReference type="Gene3D" id="3.90.1340.10">
    <property type="entry name" value="Phage tail collar domain"/>
    <property type="match status" value="1"/>
</dbReference>
<reference evidence="2 3" key="1">
    <citation type="submission" date="2021-01" db="EMBL/GenBank/DDBJ databases">
        <title>Brevundimonas vitis sp. nov., an bacterium isolated from grape (Vitis vinifera).</title>
        <authorList>
            <person name="Jiang L."/>
            <person name="Lee J."/>
        </authorList>
    </citation>
    <scope>NUCLEOTIDE SEQUENCE [LARGE SCALE GENOMIC DNA]</scope>
    <source>
        <strain evidence="2 3">GRTSA-9</strain>
    </source>
</reference>
<dbReference type="Proteomes" id="UP000595448">
    <property type="component" value="Chromosome"/>
</dbReference>
<accession>A0ABX7BT26</accession>
<dbReference type="EMBL" id="CP067977">
    <property type="protein sequence ID" value="QQQ19471.1"/>
    <property type="molecule type" value="Genomic_DNA"/>
</dbReference>
<feature type="domain" description="Phage tail collar" evidence="1">
    <location>
        <begin position="7"/>
        <end position="62"/>
    </location>
</feature>
<organism evidence="2 3">
    <name type="scientific">Brevundimonas vitisensis</name>
    <dbReference type="NCBI Taxonomy" id="2800818"/>
    <lineage>
        <taxon>Bacteria</taxon>
        <taxon>Pseudomonadati</taxon>
        <taxon>Pseudomonadota</taxon>
        <taxon>Alphaproteobacteria</taxon>
        <taxon>Caulobacterales</taxon>
        <taxon>Caulobacteraceae</taxon>
        <taxon>Brevundimonas</taxon>
    </lineage>
</organism>
<dbReference type="InterPro" id="IPR011083">
    <property type="entry name" value="Phage_tail_collar_dom"/>
</dbReference>
<dbReference type="InterPro" id="IPR037053">
    <property type="entry name" value="Phage_tail_collar_dom_sf"/>
</dbReference>
<dbReference type="Pfam" id="PF07484">
    <property type="entry name" value="Collar"/>
    <property type="match status" value="1"/>
</dbReference>
<proteinExistence type="predicted"/>
<name>A0ABX7BT26_9CAUL</name>
<dbReference type="RefSeq" id="WP_201103822.1">
    <property type="nucleotide sequence ID" value="NZ_CP067977.1"/>
</dbReference>
<protein>
    <submittedName>
        <fullName evidence="2">Tail fiber protein</fullName>
    </submittedName>
</protein>
<evidence type="ECO:0000259" key="1">
    <source>
        <dbReference type="Pfam" id="PF07484"/>
    </source>
</evidence>
<gene>
    <name evidence="2" type="ORF">JIP62_05080</name>
</gene>
<dbReference type="SUPFAM" id="SSF88874">
    <property type="entry name" value="Receptor-binding domain of short tail fibre protein gp12"/>
    <property type="match status" value="1"/>
</dbReference>
<evidence type="ECO:0000313" key="3">
    <source>
        <dbReference type="Proteomes" id="UP000595448"/>
    </source>
</evidence>
<keyword evidence="3" id="KW-1185">Reference proteome</keyword>
<sequence>MDAYTAEIRAFPFDVVPAGWLPCDGGTVAVATYPALASLIGTLYGGDGVRTIGLPDLNGRAPMGEGQGPGLTNAPLARKSGKGQVALTTDQIPPHTHEVVANSGAYSAMTDVPQSTTSLSRVIVPNGTATSVAENFSSVGSVDTTLSADAVGSNLGGESHNNVQPVLAIRYCICAEGLYPRPD</sequence>
<evidence type="ECO:0000313" key="2">
    <source>
        <dbReference type="EMBL" id="QQQ19471.1"/>
    </source>
</evidence>